<dbReference type="RefSeq" id="XP_067920617.1">
    <property type="nucleotide sequence ID" value="XM_068067406.1"/>
</dbReference>
<accession>A0A2C6KRI5</accession>
<proteinExistence type="predicted"/>
<reference evidence="1 2" key="1">
    <citation type="journal article" date="2017" name="Int. J. Parasitol.">
        <title>The genome of the protozoan parasite Cystoisospora suis and a reverse vaccinology approach to identify vaccine candidates.</title>
        <authorList>
            <person name="Palmieri N."/>
            <person name="Shrestha A."/>
            <person name="Ruttkowski B."/>
            <person name="Beck T."/>
            <person name="Vogl C."/>
            <person name="Tomley F."/>
            <person name="Blake D.P."/>
            <person name="Joachim A."/>
        </authorList>
    </citation>
    <scope>NUCLEOTIDE SEQUENCE [LARGE SCALE GENOMIC DNA]</scope>
    <source>
        <strain evidence="1 2">Wien I</strain>
    </source>
</reference>
<protein>
    <submittedName>
        <fullName evidence="1">Uncharacterized protein</fullName>
    </submittedName>
</protein>
<name>A0A2C6KRI5_9APIC</name>
<gene>
    <name evidence="1" type="ORF">CSUI_007258</name>
</gene>
<evidence type="ECO:0000313" key="2">
    <source>
        <dbReference type="Proteomes" id="UP000221165"/>
    </source>
</evidence>
<dbReference type="GeneID" id="94430617"/>
<feature type="non-terminal residue" evidence="1">
    <location>
        <position position="81"/>
    </location>
</feature>
<dbReference type="EMBL" id="MIGC01003785">
    <property type="protein sequence ID" value="PHJ18913.1"/>
    <property type="molecule type" value="Genomic_DNA"/>
</dbReference>
<dbReference type="VEuPathDB" id="ToxoDB:CSUI_007258"/>
<organism evidence="1 2">
    <name type="scientific">Cystoisospora suis</name>
    <dbReference type="NCBI Taxonomy" id="483139"/>
    <lineage>
        <taxon>Eukaryota</taxon>
        <taxon>Sar</taxon>
        <taxon>Alveolata</taxon>
        <taxon>Apicomplexa</taxon>
        <taxon>Conoidasida</taxon>
        <taxon>Coccidia</taxon>
        <taxon>Eucoccidiorida</taxon>
        <taxon>Eimeriorina</taxon>
        <taxon>Sarcocystidae</taxon>
        <taxon>Cystoisospora</taxon>
    </lineage>
</organism>
<dbReference type="AlphaFoldDB" id="A0A2C6KRI5"/>
<keyword evidence="2" id="KW-1185">Reference proteome</keyword>
<sequence length="81" mass="9602">FLLLLYPIYVTKQVCRDFCICIDTFLEKRRLLKGDESRQMWRVTEEISLSSLSRGHSREKEKTLLGCLQQTSKISMKNLYL</sequence>
<evidence type="ECO:0000313" key="1">
    <source>
        <dbReference type="EMBL" id="PHJ18913.1"/>
    </source>
</evidence>
<comment type="caution">
    <text evidence="1">The sequence shown here is derived from an EMBL/GenBank/DDBJ whole genome shotgun (WGS) entry which is preliminary data.</text>
</comment>
<feature type="non-terminal residue" evidence="1">
    <location>
        <position position="1"/>
    </location>
</feature>
<dbReference type="Proteomes" id="UP000221165">
    <property type="component" value="Unassembled WGS sequence"/>
</dbReference>